<sequence length="71" mass="7610">MIAMGYVSFLIVLTGLFQKDHGVQINHTPSKCQDESIRSPALFPGSPVGGLTFGRGASKDERVLFSTEGVL</sequence>
<keyword evidence="2" id="KW-1185">Reference proteome</keyword>
<dbReference type="Proteomes" id="UP001144372">
    <property type="component" value="Unassembled WGS sequence"/>
</dbReference>
<comment type="caution">
    <text evidence="1">The sequence shown here is derived from an EMBL/GenBank/DDBJ whole genome shotgun (WGS) entry which is preliminary data.</text>
</comment>
<name>A0A9W6D4N0_9BACT</name>
<proteinExistence type="predicted"/>
<protein>
    <submittedName>
        <fullName evidence="1">Uncharacterized protein</fullName>
    </submittedName>
</protein>
<reference evidence="1" key="1">
    <citation type="submission" date="2022-12" db="EMBL/GenBank/DDBJ databases">
        <title>Reference genome sequencing for broad-spectrum identification of bacterial and archaeal isolates by mass spectrometry.</title>
        <authorList>
            <person name="Sekiguchi Y."/>
            <person name="Tourlousse D.M."/>
        </authorList>
    </citation>
    <scope>NUCLEOTIDE SEQUENCE</scope>
    <source>
        <strain evidence="1">ASRB1</strain>
    </source>
</reference>
<accession>A0A9W6D4N0</accession>
<dbReference type="EMBL" id="BSDR01000001">
    <property type="protein sequence ID" value="GLI34060.1"/>
    <property type="molecule type" value="Genomic_DNA"/>
</dbReference>
<gene>
    <name evidence="1" type="ORF">DAMNIGENAA_14930</name>
</gene>
<evidence type="ECO:0000313" key="1">
    <source>
        <dbReference type="EMBL" id="GLI34060.1"/>
    </source>
</evidence>
<dbReference type="AlphaFoldDB" id="A0A9W6D4N0"/>
<evidence type="ECO:0000313" key="2">
    <source>
        <dbReference type="Proteomes" id="UP001144372"/>
    </source>
</evidence>
<organism evidence="1 2">
    <name type="scientific">Desulforhabdus amnigena</name>
    <dbReference type="NCBI Taxonomy" id="40218"/>
    <lineage>
        <taxon>Bacteria</taxon>
        <taxon>Pseudomonadati</taxon>
        <taxon>Thermodesulfobacteriota</taxon>
        <taxon>Syntrophobacteria</taxon>
        <taxon>Syntrophobacterales</taxon>
        <taxon>Syntrophobacteraceae</taxon>
        <taxon>Desulforhabdus</taxon>
    </lineage>
</organism>